<dbReference type="OrthoDB" id="6258307at2759"/>
<organism evidence="6">
    <name type="scientific">Hymenolepis diminuta</name>
    <name type="common">Rat tapeworm</name>
    <dbReference type="NCBI Taxonomy" id="6216"/>
    <lineage>
        <taxon>Eukaryota</taxon>
        <taxon>Metazoa</taxon>
        <taxon>Spiralia</taxon>
        <taxon>Lophotrochozoa</taxon>
        <taxon>Platyhelminthes</taxon>
        <taxon>Cestoda</taxon>
        <taxon>Eucestoda</taxon>
        <taxon>Cyclophyllidea</taxon>
        <taxon>Hymenolepididae</taxon>
        <taxon>Hymenolepis</taxon>
    </lineage>
</organism>
<evidence type="ECO:0000313" key="3">
    <source>
        <dbReference type="EMBL" id="VUZ57589.1"/>
    </source>
</evidence>
<reference evidence="3 5" key="3">
    <citation type="submission" date="2019-07" db="EMBL/GenBank/DDBJ databases">
        <authorList>
            <person name="Jastrzebski P J."/>
            <person name="Paukszto L."/>
            <person name="Jastrzebski P J."/>
        </authorList>
    </citation>
    <scope>NUCLEOTIDE SEQUENCE [LARGE SCALE GENOMIC DNA]</scope>
    <source>
        <strain evidence="3 5">WMS-il1</strain>
    </source>
</reference>
<gene>
    <name evidence="2" type="ORF">HDID_LOCUS624</name>
    <name evidence="3" type="ORF">WMSIL1_LOCUS15036</name>
</gene>
<sequence>MGFLSLKGWCFRRRLTGEKRHVLVSEELQRRISYFSMSCVVLIFINILIGLFSILLSLKAHRLLNSETGRIQIDKSGSWLVSESRFLKAKRLGVAACVLNCIGIVSTMCGIVLLLMYFGTEPQQRTSLLDVITSFIQLKSAYHPALTRSATPPPT</sequence>
<dbReference type="Proteomes" id="UP000321570">
    <property type="component" value="Unassembled WGS sequence"/>
</dbReference>
<dbReference type="Proteomes" id="UP000274504">
    <property type="component" value="Unassembled WGS sequence"/>
</dbReference>
<keyword evidence="1" id="KW-1133">Transmembrane helix</keyword>
<dbReference type="EMBL" id="CABIJS010000719">
    <property type="protein sequence ID" value="VUZ57589.1"/>
    <property type="molecule type" value="Genomic_DNA"/>
</dbReference>
<reference evidence="6" key="1">
    <citation type="submission" date="2017-02" db="UniProtKB">
        <authorList>
            <consortium name="WormBaseParasite"/>
        </authorList>
    </citation>
    <scope>IDENTIFICATION</scope>
</reference>
<keyword evidence="1" id="KW-0812">Transmembrane</keyword>
<feature type="transmembrane region" description="Helical" evidence="1">
    <location>
        <begin position="32"/>
        <end position="56"/>
    </location>
</feature>
<feature type="transmembrane region" description="Helical" evidence="1">
    <location>
        <begin position="92"/>
        <end position="118"/>
    </location>
</feature>
<dbReference type="EMBL" id="UYSG01000085">
    <property type="protein sequence ID" value="VDL17066.1"/>
    <property type="molecule type" value="Genomic_DNA"/>
</dbReference>
<name>A0A0R3S8W1_HYMDI</name>
<evidence type="ECO:0000313" key="4">
    <source>
        <dbReference type="Proteomes" id="UP000274504"/>
    </source>
</evidence>
<evidence type="ECO:0000313" key="2">
    <source>
        <dbReference type="EMBL" id="VDL17066.1"/>
    </source>
</evidence>
<evidence type="ECO:0000256" key="1">
    <source>
        <dbReference type="SAM" id="Phobius"/>
    </source>
</evidence>
<proteinExistence type="predicted"/>
<keyword evidence="1" id="KW-0472">Membrane</keyword>
<evidence type="ECO:0000313" key="6">
    <source>
        <dbReference type="WBParaSite" id="HDID_0000062301-mRNA-1"/>
    </source>
</evidence>
<keyword evidence="5" id="KW-1185">Reference proteome</keyword>
<dbReference type="WBParaSite" id="HDID_0000062301-mRNA-1">
    <property type="protein sequence ID" value="HDID_0000062301-mRNA-1"/>
    <property type="gene ID" value="HDID_0000062301"/>
</dbReference>
<evidence type="ECO:0000313" key="5">
    <source>
        <dbReference type="Proteomes" id="UP000321570"/>
    </source>
</evidence>
<reference evidence="2 4" key="2">
    <citation type="submission" date="2018-11" db="EMBL/GenBank/DDBJ databases">
        <authorList>
            <consortium name="Pathogen Informatics"/>
        </authorList>
    </citation>
    <scope>NUCLEOTIDE SEQUENCE [LARGE SCALE GENOMIC DNA]</scope>
</reference>
<protein>
    <submittedName>
        <fullName evidence="6">CNNM transmembrane domain-containing protein</fullName>
    </submittedName>
</protein>
<dbReference type="AlphaFoldDB" id="A0A0R3S8W1"/>
<accession>A0A0R3S8W1</accession>